<keyword evidence="2" id="KW-0732">Signal</keyword>
<evidence type="ECO:0000256" key="1">
    <source>
        <dbReference type="SAM" id="MobiDB-lite"/>
    </source>
</evidence>
<keyword evidence="4" id="KW-1185">Reference proteome</keyword>
<proteinExistence type="predicted"/>
<feature type="region of interest" description="Disordered" evidence="1">
    <location>
        <begin position="610"/>
        <end position="632"/>
    </location>
</feature>
<dbReference type="EMBL" id="JAHWXP010000003">
    <property type="protein sequence ID" value="MBY8337851.1"/>
    <property type="molecule type" value="Genomic_DNA"/>
</dbReference>
<reference evidence="3 4" key="1">
    <citation type="submission" date="2021-07" db="EMBL/GenBank/DDBJ databases">
        <title>Alteriqipengyuania abyssalis NZ-12B nov, sp.nov isolated from deep sea sponge in pacific ocean.</title>
        <authorList>
            <person name="Tareen S."/>
            <person name="Wink J."/>
        </authorList>
    </citation>
    <scope>NUCLEOTIDE SEQUENCE [LARGE SCALE GENOMIC DNA]</scope>
    <source>
        <strain evidence="3 4">NZ-12B</strain>
    </source>
</reference>
<evidence type="ECO:0000313" key="3">
    <source>
        <dbReference type="EMBL" id="MBY8337851.1"/>
    </source>
</evidence>
<evidence type="ECO:0008006" key="5">
    <source>
        <dbReference type="Google" id="ProtNLM"/>
    </source>
</evidence>
<feature type="signal peptide" evidence="2">
    <location>
        <begin position="1"/>
        <end position="23"/>
    </location>
</feature>
<evidence type="ECO:0000313" key="4">
    <source>
        <dbReference type="Proteomes" id="UP000759298"/>
    </source>
</evidence>
<gene>
    <name evidence="3" type="ORF">KYN89_12440</name>
</gene>
<dbReference type="Proteomes" id="UP000759298">
    <property type="component" value="Unassembled WGS sequence"/>
</dbReference>
<feature type="compositionally biased region" description="Basic residues" evidence="1">
    <location>
        <begin position="621"/>
        <end position="632"/>
    </location>
</feature>
<dbReference type="RefSeq" id="WP_222825351.1">
    <property type="nucleotide sequence ID" value="NZ_JAHWXP010000003.1"/>
</dbReference>
<name>A0ABS7PFW0_9SPHN</name>
<feature type="compositionally biased region" description="Basic and acidic residues" evidence="1">
    <location>
        <begin position="24"/>
        <end position="34"/>
    </location>
</feature>
<protein>
    <recommendedName>
        <fullName evidence="5">Tetratricopeptide repeat protein</fullName>
    </recommendedName>
</protein>
<feature type="region of interest" description="Disordered" evidence="1">
    <location>
        <begin position="24"/>
        <end position="61"/>
    </location>
</feature>
<evidence type="ECO:0000256" key="2">
    <source>
        <dbReference type="SAM" id="SignalP"/>
    </source>
</evidence>
<feature type="chain" id="PRO_5045605104" description="Tetratricopeptide repeat protein" evidence="2">
    <location>
        <begin position="24"/>
        <end position="632"/>
    </location>
</feature>
<accession>A0ABS7PFW0</accession>
<organism evidence="3 4">
    <name type="scientific">Alteriqipengyuania abyssalis</name>
    <dbReference type="NCBI Taxonomy" id="2860200"/>
    <lineage>
        <taxon>Bacteria</taxon>
        <taxon>Pseudomonadati</taxon>
        <taxon>Pseudomonadota</taxon>
        <taxon>Alphaproteobacteria</taxon>
        <taxon>Sphingomonadales</taxon>
        <taxon>Erythrobacteraceae</taxon>
        <taxon>Alteriqipengyuania</taxon>
    </lineage>
</organism>
<comment type="caution">
    <text evidence="3">The sequence shown here is derived from an EMBL/GenBank/DDBJ whole genome shotgun (WGS) entry which is preliminary data.</text>
</comment>
<sequence length="632" mass="67585">MRRITALSASLTLALALASSALAEEAHHGNEKPAPDQAEAGADTHEEGQSESEPNAAAGNALPTVRLPGFAAALANQPLVQDVKGWQVVSDREAWHAIASSSEQTRQAARWRYASSLIGKGRAAEAYGVLVTMAKDDPDLSLVPAHRLALGATLVELDRPMDALDMLSAEQLAQNPEACAWRLRAMAALDMTAEAVGEWTCARTAIASRTQRQGASFLLAAAQAALDGGNPRSTLSLLKYLSDADAAANLVRGRALLQLGRDQQARLRFDRAADNGTQEQRVDARISLLEGLVAQRRAKPRKALAQLERLGYVWRGGLLERRGLKLRFALAEELYDDRAALAAGAALLRYHPVSADTGAMLEMLQGRLQAVLEPNSKVPLPEAAGLFWDYRDLSPSGAGGDLLVSRLADRLQNAGLYERAAELLDYQLMARAKDVTQGPLSVRVAKLYILAEKPNEAVRALRATDDNIYPNPMLWERLRIEAVALHKLGRTDEALAVLDGVPQGDAIRDEIEWGRQNWQALSGSDALPAAGSGGLSQVEQTVILRRAVALAMLGRETSLEGLRSRYGSAFAGQPTAAAFDLLTGPVEDLDPTAIAQALAAMPTASPAGEFADLLAGETPKAKSKSKARAQKS</sequence>